<evidence type="ECO:0000256" key="1">
    <source>
        <dbReference type="ARBA" id="ARBA00006525"/>
    </source>
</evidence>
<proteinExistence type="inferred from homology"/>
<dbReference type="SUPFAM" id="SSF102405">
    <property type="entry name" value="MCP/YpsA-like"/>
    <property type="match status" value="1"/>
</dbReference>
<organism evidence="4 5">
    <name type="scientific">Wandonia haliotis</name>
    <dbReference type="NCBI Taxonomy" id="574963"/>
    <lineage>
        <taxon>Bacteria</taxon>
        <taxon>Pseudomonadati</taxon>
        <taxon>Bacteroidota</taxon>
        <taxon>Flavobacteriia</taxon>
        <taxon>Flavobacteriales</taxon>
        <taxon>Crocinitomicaceae</taxon>
        <taxon>Wandonia</taxon>
    </lineage>
</organism>
<sequence length="373" mass="41388">MKTADYRFPLALTFIDGIGSIKAKNLIAYLGSAQAVFEERKAVLSKIPGIRNTRFSKKNLQNALAKAEITLEQITKENHRIFYYLDDNYPRRLKQTEDGPVFLFGKGNFDSNPPRTVAVVGTRNATSYGKQICSNLITTLQNKQITVISGLAHGIDGITHQLCVKENIPTIGVLGHGLDRIYPAAHKRLAEKMLENGGLLTEYIPGTIPDSVNFPMRNRIVAGLADAVIIVESDTKGGSLITCEFANDYNKDVFAFPGSVYSQYSRGCNRIIAESKAHLLTSPEQLLTYMGWTPEKNETGEQLALSEALDHNEQLIFELLREKEKLSLDAISVISQIPRAQLSSLLLKMELSGFLQALPGKRYQLGEKLLVRC</sequence>
<accession>A0ABP3XX52</accession>
<feature type="domain" description="DprA winged helix" evidence="3">
    <location>
        <begin position="306"/>
        <end position="361"/>
    </location>
</feature>
<dbReference type="Pfam" id="PF17782">
    <property type="entry name" value="WHD_DprA"/>
    <property type="match status" value="1"/>
</dbReference>
<comment type="similarity">
    <text evidence="1">Belongs to the DprA/Smf family.</text>
</comment>
<dbReference type="EMBL" id="BAAAFH010000003">
    <property type="protein sequence ID" value="GAA0873926.1"/>
    <property type="molecule type" value="Genomic_DNA"/>
</dbReference>
<comment type="caution">
    <text evidence="4">The sequence shown here is derived from an EMBL/GenBank/DDBJ whole genome shotgun (WGS) entry which is preliminary data.</text>
</comment>
<dbReference type="RefSeq" id="WP_343784458.1">
    <property type="nucleotide sequence ID" value="NZ_BAAAFH010000003.1"/>
</dbReference>
<dbReference type="PANTHER" id="PTHR43022:SF1">
    <property type="entry name" value="PROTEIN SMF"/>
    <property type="match status" value="1"/>
</dbReference>
<evidence type="ECO:0000259" key="3">
    <source>
        <dbReference type="Pfam" id="PF17782"/>
    </source>
</evidence>
<dbReference type="InterPro" id="IPR057666">
    <property type="entry name" value="DrpA_SLOG"/>
</dbReference>
<evidence type="ECO:0000313" key="4">
    <source>
        <dbReference type="EMBL" id="GAA0873926.1"/>
    </source>
</evidence>
<dbReference type="Gene3D" id="3.40.50.450">
    <property type="match status" value="1"/>
</dbReference>
<gene>
    <name evidence="4" type="primary">dprA</name>
    <name evidence="4" type="ORF">GCM10009118_03340</name>
</gene>
<evidence type="ECO:0000259" key="2">
    <source>
        <dbReference type="Pfam" id="PF02481"/>
    </source>
</evidence>
<dbReference type="PANTHER" id="PTHR43022">
    <property type="entry name" value="PROTEIN SMF"/>
    <property type="match status" value="1"/>
</dbReference>
<dbReference type="InterPro" id="IPR036388">
    <property type="entry name" value="WH-like_DNA-bd_sf"/>
</dbReference>
<dbReference type="InterPro" id="IPR003488">
    <property type="entry name" value="DprA"/>
</dbReference>
<protein>
    <submittedName>
        <fullName evidence="4">DNA-processing protein DprA</fullName>
    </submittedName>
</protein>
<dbReference type="Proteomes" id="UP001501126">
    <property type="component" value="Unassembled WGS sequence"/>
</dbReference>
<dbReference type="InterPro" id="IPR010994">
    <property type="entry name" value="RuvA_2-like"/>
</dbReference>
<dbReference type="SUPFAM" id="SSF47781">
    <property type="entry name" value="RuvA domain 2-like"/>
    <property type="match status" value="1"/>
</dbReference>
<dbReference type="NCBIfam" id="TIGR00732">
    <property type="entry name" value="dprA"/>
    <property type="match status" value="1"/>
</dbReference>
<reference evidence="5" key="1">
    <citation type="journal article" date="2019" name="Int. J. Syst. Evol. Microbiol.">
        <title>The Global Catalogue of Microorganisms (GCM) 10K type strain sequencing project: providing services to taxonomists for standard genome sequencing and annotation.</title>
        <authorList>
            <consortium name="The Broad Institute Genomics Platform"/>
            <consortium name="The Broad Institute Genome Sequencing Center for Infectious Disease"/>
            <person name="Wu L."/>
            <person name="Ma J."/>
        </authorList>
    </citation>
    <scope>NUCLEOTIDE SEQUENCE [LARGE SCALE GENOMIC DNA]</scope>
    <source>
        <strain evidence="5">JCM 16083</strain>
    </source>
</reference>
<dbReference type="Pfam" id="PF02481">
    <property type="entry name" value="DNA_processg_A"/>
    <property type="match status" value="1"/>
</dbReference>
<evidence type="ECO:0000313" key="5">
    <source>
        <dbReference type="Proteomes" id="UP001501126"/>
    </source>
</evidence>
<dbReference type="Gene3D" id="1.10.10.10">
    <property type="entry name" value="Winged helix-like DNA-binding domain superfamily/Winged helix DNA-binding domain"/>
    <property type="match status" value="1"/>
</dbReference>
<name>A0ABP3XX52_9FLAO</name>
<dbReference type="InterPro" id="IPR041614">
    <property type="entry name" value="DprA_WH"/>
</dbReference>
<keyword evidence="5" id="KW-1185">Reference proteome</keyword>
<feature type="domain" description="Smf/DprA SLOG" evidence="2">
    <location>
        <begin position="81"/>
        <end position="289"/>
    </location>
</feature>